<name>A0AAD8JLD4_TARER</name>
<dbReference type="Proteomes" id="UP001229421">
    <property type="component" value="Unassembled WGS sequence"/>
</dbReference>
<organism evidence="1 2">
    <name type="scientific">Tagetes erecta</name>
    <name type="common">African marigold</name>
    <dbReference type="NCBI Taxonomy" id="13708"/>
    <lineage>
        <taxon>Eukaryota</taxon>
        <taxon>Viridiplantae</taxon>
        <taxon>Streptophyta</taxon>
        <taxon>Embryophyta</taxon>
        <taxon>Tracheophyta</taxon>
        <taxon>Spermatophyta</taxon>
        <taxon>Magnoliopsida</taxon>
        <taxon>eudicotyledons</taxon>
        <taxon>Gunneridae</taxon>
        <taxon>Pentapetalae</taxon>
        <taxon>asterids</taxon>
        <taxon>campanulids</taxon>
        <taxon>Asterales</taxon>
        <taxon>Asteraceae</taxon>
        <taxon>Asteroideae</taxon>
        <taxon>Heliantheae alliance</taxon>
        <taxon>Tageteae</taxon>
        <taxon>Tagetes</taxon>
    </lineage>
</organism>
<gene>
    <name evidence="1" type="ORF">QVD17_42129</name>
</gene>
<comment type="caution">
    <text evidence="1">The sequence shown here is derived from an EMBL/GenBank/DDBJ whole genome shotgun (WGS) entry which is preliminary data.</text>
</comment>
<keyword evidence="2" id="KW-1185">Reference proteome</keyword>
<dbReference type="AlphaFoldDB" id="A0AAD8JLD4"/>
<dbReference type="EMBL" id="JAUHHV010000012">
    <property type="protein sequence ID" value="KAK1406640.1"/>
    <property type="molecule type" value="Genomic_DNA"/>
</dbReference>
<reference evidence="1" key="1">
    <citation type="journal article" date="2023" name="bioRxiv">
        <title>Improved chromosome-level genome assembly for marigold (Tagetes erecta).</title>
        <authorList>
            <person name="Jiang F."/>
            <person name="Yuan L."/>
            <person name="Wang S."/>
            <person name="Wang H."/>
            <person name="Xu D."/>
            <person name="Wang A."/>
            <person name="Fan W."/>
        </authorList>
    </citation>
    <scope>NUCLEOTIDE SEQUENCE</scope>
    <source>
        <strain evidence="1">WSJ</strain>
        <tissue evidence="1">Leaf</tissue>
    </source>
</reference>
<evidence type="ECO:0000313" key="1">
    <source>
        <dbReference type="EMBL" id="KAK1406640.1"/>
    </source>
</evidence>
<evidence type="ECO:0000313" key="2">
    <source>
        <dbReference type="Proteomes" id="UP001229421"/>
    </source>
</evidence>
<accession>A0AAD8JLD4</accession>
<proteinExistence type="predicted"/>
<sequence length="138" mass="16110">MLLTMDQTEVTKKQFFIDMKTINEVTSSLNAIHLYNQNEWNKNDMEVDEIDNKMFDEERKTYEIYVDCCSEEADKWMEVYLSIMSDVVGGHANAIAVLEGNMHGMSCFFVNLTRAELDKLVEVDHDRIRGIYPPYKPL</sequence>
<protein>
    <submittedName>
        <fullName evidence="1">Uncharacterized protein</fullName>
    </submittedName>
</protein>